<keyword evidence="2" id="KW-0677">Repeat</keyword>
<reference evidence="5" key="2">
    <citation type="submission" date="2025-09" db="UniProtKB">
        <authorList>
            <consortium name="Ensembl"/>
        </authorList>
    </citation>
    <scope>IDENTIFICATION</scope>
</reference>
<keyword evidence="6" id="KW-1185">Reference proteome</keyword>
<dbReference type="SMART" id="SM00210">
    <property type="entry name" value="TSPN"/>
    <property type="match status" value="1"/>
</dbReference>
<dbReference type="SUPFAM" id="SSF49899">
    <property type="entry name" value="Concanavalin A-like lectins/glucanases"/>
    <property type="match status" value="1"/>
</dbReference>
<evidence type="ECO:0000256" key="1">
    <source>
        <dbReference type="ARBA" id="ARBA00022729"/>
    </source>
</evidence>
<dbReference type="Pfam" id="PF02210">
    <property type="entry name" value="Laminin_G_2"/>
    <property type="match status" value="1"/>
</dbReference>
<evidence type="ECO:0000313" key="5">
    <source>
        <dbReference type="Ensembl" id="ENSANIP00000009070.1"/>
    </source>
</evidence>
<feature type="domain" description="Thrombospondin-like N-terminal" evidence="4">
    <location>
        <begin position="9"/>
        <end position="197"/>
    </location>
</feature>
<dbReference type="Proteomes" id="UP000694541">
    <property type="component" value="Unplaced"/>
</dbReference>
<dbReference type="Ensembl" id="ENSANIT00000009381.1">
    <property type="protein sequence ID" value="ENSANIP00000009070.1"/>
    <property type="gene ID" value="ENSANIG00000006118.1"/>
</dbReference>
<evidence type="ECO:0000259" key="4">
    <source>
        <dbReference type="SMART" id="SM00210"/>
    </source>
</evidence>
<dbReference type="FunFam" id="2.60.120.200:FF:000016">
    <property type="entry name" value="Collagen XI alpha 1 chain"/>
    <property type="match status" value="1"/>
</dbReference>
<sequence length="339" mass="37580">GGGWFGGEPVDVLKILQLHSLPEGVKKVPGFCSQRGAGSDVAYRINRQAQLSAPTRQLFAGKFPEDFSIMALVKAKPGIQAFLLSIYNQDGIQQLGVELGRSPVFLYEDQHGRPAPEDYPLFRGVDLADGKWHRVALSVSRRSATLLVDCRQQETRPLPRSARPVLDTRGITVFGTRILDEEVFQGDIQQLLIAADPQAAFDYCEHYGPSCAATAAGGPQAQEPPRQRQEVCVGGGHTRFSLGMEWGEPPRPQPQGPPQGRHPEKTTDDEHGTRLRQIPREGEIPREPSREWGSPRKQQDGVEPPPREWGQEPRQQLPAGRERPRVHPSVRPSHHGATR</sequence>
<feature type="compositionally biased region" description="Basic residues" evidence="3">
    <location>
        <begin position="326"/>
        <end position="339"/>
    </location>
</feature>
<evidence type="ECO:0000256" key="2">
    <source>
        <dbReference type="ARBA" id="ARBA00022737"/>
    </source>
</evidence>
<dbReference type="AlphaFoldDB" id="A0A8B9MKN6"/>
<proteinExistence type="predicted"/>
<feature type="region of interest" description="Disordered" evidence="3">
    <location>
        <begin position="238"/>
        <end position="339"/>
    </location>
</feature>
<reference evidence="5" key="1">
    <citation type="submission" date="2025-08" db="UniProtKB">
        <authorList>
            <consortium name="Ensembl"/>
        </authorList>
    </citation>
    <scope>IDENTIFICATION</scope>
</reference>
<dbReference type="InterPro" id="IPR013320">
    <property type="entry name" value="ConA-like_dom_sf"/>
</dbReference>
<evidence type="ECO:0000313" key="6">
    <source>
        <dbReference type="Proteomes" id="UP000694541"/>
    </source>
</evidence>
<dbReference type="InterPro" id="IPR048287">
    <property type="entry name" value="TSPN-like_N"/>
</dbReference>
<feature type="compositionally biased region" description="Basic and acidic residues" evidence="3">
    <location>
        <begin position="261"/>
        <end position="311"/>
    </location>
</feature>
<protein>
    <recommendedName>
        <fullName evidence="4">Thrombospondin-like N-terminal domain-containing protein</fullName>
    </recommendedName>
</protein>
<dbReference type="Gene3D" id="2.60.120.200">
    <property type="match status" value="1"/>
</dbReference>
<accession>A0A8B9MKN6</accession>
<name>A0A8B9MKN6_9AVES</name>
<organism evidence="5 6">
    <name type="scientific">Accipiter nisus</name>
    <name type="common">Eurasian sparrowhawk</name>
    <dbReference type="NCBI Taxonomy" id="211598"/>
    <lineage>
        <taxon>Eukaryota</taxon>
        <taxon>Metazoa</taxon>
        <taxon>Chordata</taxon>
        <taxon>Craniata</taxon>
        <taxon>Vertebrata</taxon>
        <taxon>Euteleostomi</taxon>
        <taxon>Archelosauria</taxon>
        <taxon>Archosauria</taxon>
        <taxon>Dinosauria</taxon>
        <taxon>Saurischia</taxon>
        <taxon>Theropoda</taxon>
        <taxon>Coelurosauria</taxon>
        <taxon>Aves</taxon>
        <taxon>Neognathae</taxon>
        <taxon>Neoaves</taxon>
        <taxon>Telluraves</taxon>
        <taxon>Accipitrimorphae</taxon>
        <taxon>Accipitriformes</taxon>
        <taxon>Accipitridae</taxon>
        <taxon>Accipitrinae</taxon>
        <taxon>Accipiter</taxon>
    </lineage>
</organism>
<dbReference type="InterPro" id="IPR001791">
    <property type="entry name" value="Laminin_G"/>
</dbReference>
<evidence type="ECO:0000256" key="3">
    <source>
        <dbReference type="SAM" id="MobiDB-lite"/>
    </source>
</evidence>
<keyword evidence="1" id="KW-0732">Signal</keyword>